<evidence type="ECO:0000256" key="1">
    <source>
        <dbReference type="ARBA" id="ARBA00023125"/>
    </source>
</evidence>
<evidence type="ECO:0000256" key="2">
    <source>
        <dbReference type="PROSITE-ProRule" id="PRU00335"/>
    </source>
</evidence>
<dbReference type="InterPro" id="IPR009057">
    <property type="entry name" value="Homeodomain-like_sf"/>
</dbReference>
<dbReference type="Proteomes" id="UP001059836">
    <property type="component" value="Chromosome"/>
</dbReference>
<name>A0ABX6IPC3_9ACTN</name>
<dbReference type="PROSITE" id="PS50977">
    <property type="entry name" value="HTH_TETR_2"/>
    <property type="match status" value="1"/>
</dbReference>
<dbReference type="EMBL" id="CP045809">
    <property type="protein sequence ID" value="QHN37622.1"/>
    <property type="molecule type" value="Genomic_DNA"/>
</dbReference>
<feature type="region of interest" description="Disordered" evidence="3">
    <location>
        <begin position="16"/>
        <end position="55"/>
    </location>
</feature>
<feature type="domain" description="HTH tetR-type" evidence="4">
    <location>
        <begin position="87"/>
        <end position="147"/>
    </location>
</feature>
<dbReference type="InterPro" id="IPR050109">
    <property type="entry name" value="HTH-type_TetR-like_transc_reg"/>
</dbReference>
<keyword evidence="1 2" id="KW-0238">DNA-binding</keyword>
<evidence type="ECO:0000313" key="5">
    <source>
        <dbReference type="EMBL" id="QHN37622.1"/>
    </source>
</evidence>
<gene>
    <name evidence="5" type="ORF">GII31_15245</name>
</gene>
<dbReference type="Gene3D" id="1.10.357.10">
    <property type="entry name" value="Tetracycline Repressor, domain 2"/>
    <property type="match status" value="1"/>
</dbReference>
<proteinExistence type="predicted"/>
<organism evidence="5 6">
    <name type="scientific">Gordonia pseudamarae</name>
    <dbReference type="NCBI Taxonomy" id="2831662"/>
    <lineage>
        <taxon>Bacteria</taxon>
        <taxon>Bacillati</taxon>
        <taxon>Actinomycetota</taxon>
        <taxon>Actinomycetes</taxon>
        <taxon>Mycobacteriales</taxon>
        <taxon>Gordoniaceae</taxon>
        <taxon>Gordonia</taxon>
    </lineage>
</organism>
<sequence length="271" mass="28488">MTIYCPRLTGPGSDIFRTGARDRLGGVSDDVAADSTGPDGPVPDSPGPDDADRTTRSRVVPVHTHALPLSPHSAGLFAAEPERADAARNRRLLLAAAHRLMATQPVSSLTMEAVAHEAGVGKGTVFRRFGSRTGLMIALLDHSEAELQQGFLSGPPPLGPGAPPLERLIAYGRARLEMTVTHLDVLLEADSAGGSFLSHPVWAASTTHVGFLLGLLGLGPRVEVLTVAIQTPLNASAVAHMRNVVGLDTETIFDQWEAMVRLLVSGARAAL</sequence>
<evidence type="ECO:0000259" key="4">
    <source>
        <dbReference type="PROSITE" id="PS50977"/>
    </source>
</evidence>
<dbReference type="InterPro" id="IPR001647">
    <property type="entry name" value="HTH_TetR"/>
</dbReference>
<dbReference type="SUPFAM" id="SSF46689">
    <property type="entry name" value="Homeodomain-like"/>
    <property type="match status" value="1"/>
</dbReference>
<reference evidence="5" key="1">
    <citation type="journal article" date="2021" name="Nat. Microbiol.">
        <title>Cocultivation of an ultrasmall environmental parasitic bacterium with lytic ability against bacteria associated with wastewater foams.</title>
        <authorList>
            <person name="Batinovic S."/>
            <person name="Rose J.J.A."/>
            <person name="Ratcliffe J."/>
            <person name="Seviour R.J."/>
            <person name="Petrovski S."/>
        </authorList>
    </citation>
    <scope>NUCLEOTIDE SEQUENCE</scope>
    <source>
        <strain evidence="5">CON9</strain>
    </source>
</reference>
<accession>A0ABX6IPC3</accession>
<evidence type="ECO:0000256" key="3">
    <source>
        <dbReference type="SAM" id="MobiDB-lite"/>
    </source>
</evidence>
<feature type="DNA-binding region" description="H-T-H motif" evidence="2">
    <location>
        <begin position="110"/>
        <end position="129"/>
    </location>
</feature>
<dbReference type="PANTHER" id="PTHR30055:SF209">
    <property type="entry name" value="POSSIBLE TRANSCRIPTIONAL REGULATORY PROTEIN (PROBABLY TETR-FAMILY)"/>
    <property type="match status" value="1"/>
</dbReference>
<protein>
    <submittedName>
        <fullName evidence="5">TetR family transcriptional regulator</fullName>
    </submittedName>
</protein>
<dbReference type="Pfam" id="PF00440">
    <property type="entry name" value="TetR_N"/>
    <property type="match status" value="1"/>
</dbReference>
<dbReference type="PANTHER" id="PTHR30055">
    <property type="entry name" value="HTH-TYPE TRANSCRIPTIONAL REGULATOR RUTR"/>
    <property type="match status" value="1"/>
</dbReference>
<evidence type="ECO:0000313" key="6">
    <source>
        <dbReference type="Proteomes" id="UP001059836"/>
    </source>
</evidence>
<keyword evidence="6" id="KW-1185">Reference proteome</keyword>